<dbReference type="PROSITE" id="PS50943">
    <property type="entry name" value="HTH_CROC1"/>
    <property type="match status" value="1"/>
</dbReference>
<dbReference type="OrthoDB" id="3174593at2"/>
<protein>
    <submittedName>
        <fullName evidence="3">XRE family transcriptional regulator</fullName>
    </submittedName>
</protein>
<dbReference type="AlphaFoldDB" id="A0A162K8U7"/>
<evidence type="ECO:0000256" key="1">
    <source>
        <dbReference type="ARBA" id="ARBA00023125"/>
    </source>
</evidence>
<dbReference type="InterPro" id="IPR001387">
    <property type="entry name" value="Cro/C1-type_HTH"/>
</dbReference>
<name>A0A162K8U7_9PROT</name>
<reference evidence="3 4" key="1">
    <citation type="submission" date="2015-12" db="EMBL/GenBank/DDBJ databases">
        <title>Genome sequence of Tistrella mobilis MCCC 1A02139.</title>
        <authorList>
            <person name="Lu L."/>
            <person name="Lai Q."/>
            <person name="Shao Z."/>
            <person name="Qian P."/>
        </authorList>
    </citation>
    <scope>NUCLEOTIDE SEQUENCE [LARGE SCALE GENOMIC DNA]</scope>
    <source>
        <strain evidence="3 4">MCCC 1A02139</strain>
    </source>
</reference>
<dbReference type="EMBL" id="LPZR01000194">
    <property type="protein sequence ID" value="KYO50708.1"/>
    <property type="molecule type" value="Genomic_DNA"/>
</dbReference>
<dbReference type="PANTHER" id="PTHR36924:SF1">
    <property type="entry name" value="ANTITOXIN HIGA-1"/>
    <property type="match status" value="1"/>
</dbReference>
<dbReference type="NCBIfam" id="TIGR02607">
    <property type="entry name" value="antidote_HigA"/>
    <property type="match status" value="1"/>
</dbReference>
<gene>
    <name evidence="3" type="ORF">AUP44_11955</name>
</gene>
<comment type="caution">
    <text evidence="3">The sequence shown here is derived from an EMBL/GenBank/DDBJ whole genome shotgun (WGS) entry which is preliminary data.</text>
</comment>
<dbReference type="CDD" id="cd00093">
    <property type="entry name" value="HTH_XRE"/>
    <property type="match status" value="1"/>
</dbReference>
<evidence type="ECO:0000313" key="4">
    <source>
        <dbReference type="Proteomes" id="UP000075787"/>
    </source>
</evidence>
<accession>A0A162K8U7</accession>
<evidence type="ECO:0000259" key="2">
    <source>
        <dbReference type="PROSITE" id="PS50943"/>
    </source>
</evidence>
<evidence type="ECO:0000313" key="3">
    <source>
        <dbReference type="EMBL" id="KYO50708.1"/>
    </source>
</evidence>
<dbReference type="Pfam" id="PF01381">
    <property type="entry name" value="HTH_3"/>
    <property type="match status" value="1"/>
</dbReference>
<organism evidence="3 4">
    <name type="scientific">Tistrella mobilis</name>
    <dbReference type="NCBI Taxonomy" id="171437"/>
    <lineage>
        <taxon>Bacteria</taxon>
        <taxon>Pseudomonadati</taxon>
        <taxon>Pseudomonadota</taxon>
        <taxon>Alphaproteobacteria</taxon>
        <taxon>Geminicoccales</taxon>
        <taxon>Geminicoccaceae</taxon>
        <taxon>Tistrella</taxon>
    </lineage>
</organism>
<dbReference type="Gene3D" id="1.10.260.40">
    <property type="entry name" value="lambda repressor-like DNA-binding domains"/>
    <property type="match status" value="1"/>
</dbReference>
<dbReference type="InterPro" id="IPR013430">
    <property type="entry name" value="Toxin_antidote_HigA"/>
</dbReference>
<dbReference type="Proteomes" id="UP000075787">
    <property type="component" value="Unassembled WGS sequence"/>
</dbReference>
<dbReference type="SUPFAM" id="SSF47413">
    <property type="entry name" value="lambda repressor-like DNA-binding domains"/>
    <property type="match status" value="1"/>
</dbReference>
<keyword evidence="1" id="KW-0238">DNA-binding</keyword>
<dbReference type="GO" id="GO:0003677">
    <property type="term" value="F:DNA binding"/>
    <property type="evidence" value="ECO:0007669"/>
    <property type="project" value="UniProtKB-KW"/>
</dbReference>
<dbReference type="SMART" id="SM00530">
    <property type="entry name" value="HTH_XRE"/>
    <property type="match status" value="1"/>
</dbReference>
<dbReference type="InterPro" id="IPR010982">
    <property type="entry name" value="Lambda_DNA-bd_dom_sf"/>
</dbReference>
<sequence>MPTKYEPIHPGEILSTEFLDPLGVSATELARTIHVPPNRVTRLINGQAAVTPDIALRLARALRTTPEFWLNLQMRFDLDAGDDG</sequence>
<dbReference type="PANTHER" id="PTHR36924">
    <property type="entry name" value="ANTITOXIN HIGA-1"/>
    <property type="match status" value="1"/>
</dbReference>
<feature type="domain" description="HTH cro/C1-type" evidence="2">
    <location>
        <begin position="22"/>
        <end position="69"/>
    </location>
</feature>
<proteinExistence type="predicted"/>